<protein>
    <submittedName>
        <fullName evidence="1">Uncharacterized protein</fullName>
    </submittedName>
</protein>
<proteinExistence type="predicted"/>
<gene>
    <name evidence="1" type="ORF">GOP47_0022124</name>
</gene>
<organism evidence="1 2">
    <name type="scientific">Adiantum capillus-veneris</name>
    <name type="common">Maidenhair fern</name>
    <dbReference type="NCBI Taxonomy" id="13818"/>
    <lineage>
        <taxon>Eukaryota</taxon>
        <taxon>Viridiplantae</taxon>
        <taxon>Streptophyta</taxon>
        <taxon>Embryophyta</taxon>
        <taxon>Tracheophyta</taxon>
        <taxon>Polypodiopsida</taxon>
        <taxon>Polypodiidae</taxon>
        <taxon>Polypodiales</taxon>
        <taxon>Pteridineae</taxon>
        <taxon>Pteridaceae</taxon>
        <taxon>Vittarioideae</taxon>
        <taxon>Adiantum</taxon>
    </lineage>
</organism>
<evidence type="ECO:0000313" key="1">
    <source>
        <dbReference type="EMBL" id="KAI5063577.1"/>
    </source>
</evidence>
<dbReference type="Proteomes" id="UP000886520">
    <property type="component" value="Chromosome 21"/>
</dbReference>
<keyword evidence="2" id="KW-1185">Reference proteome</keyword>
<reference evidence="1" key="1">
    <citation type="submission" date="2021-01" db="EMBL/GenBank/DDBJ databases">
        <title>Adiantum capillus-veneris genome.</title>
        <authorList>
            <person name="Fang Y."/>
            <person name="Liao Q."/>
        </authorList>
    </citation>
    <scope>NUCLEOTIDE SEQUENCE</scope>
    <source>
        <strain evidence="1">H3</strain>
        <tissue evidence="1">Leaf</tissue>
    </source>
</reference>
<evidence type="ECO:0000313" key="2">
    <source>
        <dbReference type="Proteomes" id="UP000886520"/>
    </source>
</evidence>
<comment type="caution">
    <text evidence="1">The sequence shown here is derived from an EMBL/GenBank/DDBJ whole genome shotgun (WGS) entry which is preliminary data.</text>
</comment>
<dbReference type="AlphaFoldDB" id="A0A9D4Z7J5"/>
<dbReference type="EMBL" id="JABFUD020000021">
    <property type="protein sequence ID" value="KAI5063577.1"/>
    <property type="molecule type" value="Genomic_DNA"/>
</dbReference>
<sequence>MSFCDDESMCEEVVQMETLCDDFGFLDSLLSESSVDVSFSFTLDTGTLEDVISKFFDRLLDEKVPLETVIDARKNGNTCADVVSVFNKGFVCLFDGMYSLQCLLKATTSSHDTITSIFEALECGVAYIGPTTGFCAGDYHEGSLMIHMHEDDGVYDAFFSVMLIHGKLWECSWEPGGGLVTYLMHGRPSFLVWDPSGVRIY</sequence>
<accession>A0A9D4Z7J5</accession>
<name>A0A9D4Z7J5_ADICA</name>